<dbReference type="Proteomes" id="UP000018227">
    <property type="component" value="Unassembled WGS sequence"/>
</dbReference>
<dbReference type="InterPro" id="IPR029063">
    <property type="entry name" value="SAM-dependent_MTases_sf"/>
</dbReference>
<dbReference type="HOGENOM" id="CLU_499438_0_0_9"/>
<reference evidence="1 2" key="1">
    <citation type="submission" date="2013-06" db="EMBL/GenBank/DDBJ databases">
        <authorList>
            <person name="Weinstock G."/>
            <person name="Sodergren E."/>
            <person name="Clifton S."/>
            <person name="Fulton L."/>
            <person name="Fulton B."/>
            <person name="Courtney L."/>
            <person name="Fronick C."/>
            <person name="Harrison M."/>
            <person name="Strong C."/>
            <person name="Farmer C."/>
            <person name="Delahaunty K."/>
            <person name="Markovic C."/>
            <person name="Hall O."/>
            <person name="Minx P."/>
            <person name="Tomlinson C."/>
            <person name="Mitreva M."/>
            <person name="Nelson J."/>
            <person name="Hou S."/>
            <person name="Wollam A."/>
            <person name="Pepin K.H."/>
            <person name="Johnson M."/>
            <person name="Bhonagiri V."/>
            <person name="Nash W.E."/>
            <person name="Warren W."/>
            <person name="Chinwalla A."/>
            <person name="Mardis E.R."/>
            <person name="Wilson R.K."/>
        </authorList>
    </citation>
    <scope>NUCLEOTIDE SEQUENCE [LARGE SCALE GENOMIC DNA]</scope>
    <source>
        <strain evidence="1 2">ATCC 51271</strain>
    </source>
</reference>
<dbReference type="AlphaFoldDB" id="V2Y3A8"/>
<keyword evidence="2" id="KW-1185">Reference proteome</keyword>
<protein>
    <recommendedName>
        <fullName evidence="3">Methyltransferase domain-containing protein</fullName>
    </recommendedName>
</protein>
<comment type="caution">
    <text evidence="1">The sequence shown here is derived from an EMBL/GenBank/DDBJ whole genome shotgun (WGS) entry which is preliminary data.</text>
</comment>
<dbReference type="SUPFAM" id="SSF53335">
    <property type="entry name" value="S-adenosyl-L-methionine-dependent methyltransferases"/>
    <property type="match status" value="1"/>
</dbReference>
<name>V2Y3A8_9FIRM</name>
<dbReference type="RefSeq" id="WP_023354203.1">
    <property type="nucleotide sequence ID" value="NZ_KI535367.1"/>
</dbReference>
<gene>
    <name evidence="1" type="ORF">GCWU0000282_001323</name>
</gene>
<dbReference type="STRING" id="592026.GCWU0000282_001323"/>
<dbReference type="eggNOG" id="ENOG5032RAN">
    <property type="taxonomic scope" value="Bacteria"/>
</dbReference>
<evidence type="ECO:0000313" key="1">
    <source>
        <dbReference type="EMBL" id="ESL03463.1"/>
    </source>
</evidence>
<evidence type="ECO:0008006" key="3">
    <source>
        <dbReference type="Google" id="ProtNLM"/>
    </source>
</evidence>
<accession>V2Y3A8</accession>
<sequence length="493" mass="58490">MIQDKKYNQFEKNKARHISISKAVDMLTTKRYESTCVERDYVRNIYDYYTITMDDSNNSSEAKRIDVQYIREWEKMHDSCVGVKRAEELVVCYLCGPEPNNDFEEFIVKGVLPQNIWAFESDSKVYSIALKTFKEDVYPQPRIIRQNIETFMKDTPKQFDIIYIDACGSIPSSRHALRCITSICKYQRLVSPGIIISNFTEPDEKDIPEYLDLVTLYLYCKSNPITDTEFLKEQEYLSYKARVKDNFDEYYGDFISSVLRDIPAIVVPLQRLSKNSYIDKLFKINDVENSDFQYLKKSEKHAFSNFIMLVENLKNININIQKINELYNEFDGIEDIIKGTKYLLKIGNCKEFENKNLSLLKEMFEKNQVYQFLDKPHFNMIYDVIINQLITPYHNVVEKNIRLLYKAKIKKMYTDITVYDECRYIYEWLPAADQIYGAFRNISWQYIFRFGMDGLIKQRSKYNNEFLYQGSVISNNEKGFLQKSMKDRERIEG</sequence>
<proteinExistence type="predicted"/>
<organism evidence="1 2">
    <name type="scientific">Catonella morbi ATCC 51271</name>
    <dbReference type="NCBI Taxonomy" id="592026"/>
    <lineage>
        <taxon>Bacteria</taxon>
        <taxon>Bacillati</taxon>
        <taxon>Bacillota</taxon>
        <taxon>Clostridia</taxon>
        <taxon>Lachnospirales</taxon>
        <taxon>Lachnospiraceae</taxon>
        <taxon>Catonella</taxon>
    </lineage>
</organism>
<dbReference type="EMBL" id="ACIL03000010">
    <property type="protein sequence ID" value="ESL03463.1"/>
    <property type="molecule type" value="Genomic_DNA"/>
</dbReference>
<evidence type="ECO:0000313" key="2">
    <source>
        <dbReference type="Proteomes" id="UP000018227"/>
    </source>
</evidence>